<dbReference type="Gene3D" id="3.40.50.1000">
    <property type="entry name" value="HAD superfamily/HAD-like"/>
    <property type="match status" value="1"/>
</dbReference>
<reference evidence="2 3" key="1">
    <citation type="submission" date="2019-03" db="EMBL/GenBank/DDBJ databases">
        <title>Genomic Encyclopedia of Type Strains, Phase IV (KMG-IV): sequencing the most valuable type-strain genomes for metagenomic binning, comparative biology and taxonomic classification.</title>
        <authorList>
            <person name="Goeker M."/>
        </authorList>
    </citation>
    <scope>NUCLEOTIDE SEQUENCE [LARGE SCALE GENOMIC DNA]</scope>
    <source>
        <strain evidence="2 3">DSM 100013</strain>
    </source>
</reference>
<gene>
    <name evidence="2" type="ORF">EDD79_101919</name>
</gene>
<dbReference type="OrthoDB" id="9809962at2"/>
<dbReference type="RefSeq" id="WP_132848592.1">
    <property type="nucleotide sequence ID" value="NZ_CP058648.1"/>
</dbReference>
<sequence length="238" mass="27844">MITTILFDLDGTLLPVDMNIFIKEYLKGLNTKFKDYFEPNELSKLVLECTKKMILSTDKDKTNSEVFFENFYTKTTNAQEVLTPIFEDFYKNDFLKLKGLTNENKSIQESVRVLRDKGYELVVATNPVFPRKAITNRIEWAGFNEEDFSFITSFENMHFCKPNREYYKEILDYIGKNPKECIMVGNDVEEDMVAKEIGVQTFLIEDNIIKRGNNLSNVDHKGSYQDFYNFVMNLPKRG</sequence>
<dbReference type="PANTHER" id="PTHR43316:SF3">
    <property type="entry name" value="HALOACID DEHALOGENASE, TYPE II (AFU_ORTHOLOGUE AFUA_2G07750)-RELATED"/>
    <property type="match status" value="1"/>
</dbReference>
<proteinExistence type="predicted"/>
<keyword evidence="3" id="KW-1185">Reference proteome</keyword>
<dbReference type="PANTHER" id="PTHR43316">
    <property type="entry name" value="HYDROLASE, HALOACID DELAHOGENASE-RELATED"/>
    <property type="match status" value="1"/>
</dbReference>
<dbReference type="Pfam" id="PF13419">
    <property type="entry name" value="HAD_2"/>
    <property type="match status" value="1"/>
</dbReference>
<name>A0A4R2TH38_9FIRM</name>
<accession>A0A4R2TH38</accession>
<dbReference type="PRINTS" id="PR00413">
    <property type="entry name" value="HADHALOGNASE"/>
</dbReference>
<dbReference type="InterPro" id="IPR006439">
    <property type="entry name" value="HAD-SF_hydro_IA"/>
</dbReference>
<dbReference type="EMBL" id="SLYC01000019">
    <property type="protein sequence ID" value="TCQ02046.1"/>
    <property type="molecule type" value="Genomic_DNA"/>
</dbReference>
<dbReference type="InterPro" id="IPR041492">
    <property type="entry name" value="HAD_2"/>
</dbReference>
<dbReference type="InterPro" id="IPR051540">
    <property type="entry name" value="S-2-haloacid_dehalogenase"/>
</dbReference>
<dbReference type="InterPro" id="IPR036412">
    <property type="entry name" value="HAD-like_sf"/>
</dbReference>
<protein>
    <submittedName>
        <fullName evidence="2">HAD superfamily hydrolase (TIGR01549 family)</fullName>
    </submittedName>
</protein>
<dbReference type="NCBIfam" id="TIGR01549">
    <property type="entry name" value="HAD-SF-IA-v1"/>
    <property type="match status" value="1"/>
</dbReference>
<comment type="caution">
    <text evidence="2">The sequence shown here is derived from an EMBL/GenBank/DDBJ whole genome shotgun (WGS) entry which is preliminary data.</text>
</comment>
<dbReference type="GO" id="GO:0016787">
    <property type="term" value="F:hydrolase activity"/>
    <property type="evidence" value="ECO:0007669"/>
    <property type="project" value="UniProtKB-KW"/>
</dbReference>
<evidence type="ECO:0000256" key="1">
    <source>
        <dbReference type="ARBA" id="ARBA00022801"/>
    </source>
</evidence>
<dbReference type="Proteomes" id="UP000295504">
    <property type="component" value="Unassembled WGS sequence"/>
</dbReference>
<evidence type="ECO:0000313" key="3">
    <source>
        <dbReference type="Proteomes" id="UP000295504"/>
    </source>
</evidence>
<dbReference type="SUPFAM" id="SSF56784">
    <property type="entry name" value="HAD-like"/>
    <property type="match status" value="1"/>
</dbReference>
<dbReference type="CDD" id="cd01427">
    <property type="entry name" value="HAD_like"/>
    <property type="match status" value="1"/>
</dbReference>
<dbReference type="SFLD" id="SFLDS00003">
    <property type="entry name" value="Haloacid_Dehalogenase"/>
    <property type="match status" value="1"/>
</dbReference>
<dbReference type="AlphaFoldDB" id="A0A4R2TH38"/>
<organism evidence="2 3">
    <name type="scientific">Serpentinicella alkaliphila</name>
    <dbReference type="NCBI Taxonomy" id="1734049"/>
    <lineage>
        <taxon>Bacteria</taxon>
        <taxon>Bacillati</taxon>
        <taxon>Bacillota</taxon>
        <taxon>Clostridia</taxon>
        <taxon>Peptostreptococcales</taxon>
        <taxon>Natronincolaceae</taxon>
        <taxon>Serpentinicella</taxon>
    </lineage>
</organism>
<dbReference type="SFLD" id="SFLDG01129">
    <property type="entry name" value="C1.5:_HAD__Beta-PGM__Phosphata"/>
    <property type="match status" value="1"/>
</dbReference>
<keyword evidence="1 2" id="KW-0378">Hydrolase</keyword>
<evidence type="ECO:0000313" key="2">
    <source>
        <dbReference type="EMBL" id="TCQ02046.1"/>
    </source>
</evidence>
<dbReference type="InterPro" id="IPR023214">
    <property type="entry name" value="HAD_sf"/>
</dbReference>